<sequence>MALLLSSHNVAKYLRDVELCTDTEPDLFHVDSVAAKNFNLLVTLSNGYKYLVKQERLVSDGKADGEFLNEWRTQDLLRVFPELDSFRSLLPID</sequence>
<protein>
    <submittedName>
        <fullName evidence="1">Aminoglycoside phosphotransferase</fullName>
    </submittedName>
</protein>
<dbReference type="RefSeq" id="WP_015175430.1">
    <property type="nucleotide sequence ID" value="NC_019729.1"/>
</dbReference>
<evidence type="ECO:0000313" key="2">
    <source>
        <dbReference type="Proteomes" id="UP000010478"/>
    </source>
</evidence>
<dbReference type="HOGENOM" id="CLU_2396806_0_0_3"/>
<evidence type="ECO:0000313" key="1">
    <source>
        <dbReference type="EMBL" id="AFZ06112.1"/>
    </source>
</evidence>
<gene>
    <name evidence="1" type="ORF">Osc7112_1597</name>
</gene>
<keyword evidence="1" id="KW-0808">Transferase</keyword>
<dbReference type="STRING" id="179408.Osc7112_1597"/>
<proteinExistence type="predicted"/>
<organism evidence="1 2">
    <name type="scientific">Phormidium nigroviride PCC 7112</name>
    <dbReference type="NCBI Taxonomy" id="179408"/>
    <lineage>
        <taxon>Bacteria</taxon>
        <taxon>Bacillati</taxon>
        <taxon>Cyanobacteriota</taxon>
        <taxon>Cyanophyceae</taxon>
        <taxon>Oscillatoriophycideae</taxon>
        <taxon>Oscillatoriales</taxon>
        <taxon>Oscillatoriaceae</taxon>
        <taxon>Phormidium</taxon>
    </lineage>
</organism>
<keyword evidence="2" id="KW-1185">Reference proteome</keyword>
<dbReference type="KEGG" id="oni:Osc7112_1597"/>
<name>K9VF57_9CYAN</name>
<dbReference type="AlphaFoldDB" id="K9VF57"/>
<accession>K9VF57</accession>
<dbReference type="EMBL" id="CP003614">
    <property type="protein sequence ID" value="AFZ06112.1"/>
    <property type="molecule type" value="Genomic_DNA"/>
</dbReference>
<dbReference type="Proteomes" id="UP000010478">
    <property type="component" value="Chromosome"/>
</dbReference>
<dbReference type="OrthoDB" id="3806873at2"/>
<dbReference type="GO" id="GO:0016740">
    <property type="term" value="F:transferase activity"/>
    <property type="evidence" value="ECO:0007669"/>
    <property type="project" value="UniProtKB-KW"/>
</dbReference>
<reference evidence="1 2" key="1">
    <citation type="submission" date="2012-05" db="EMBL/GenBank/DDBJ databases">
        <title>Finished chromosome of genome of Oscillatoria sp. PCC 7112.</title>
        <authorList>
            <consortium name="US DOE Joint Genome Institute"/>
            <person name="Gugger M."/>
            <person name="Coursin T."/>
            <person name="Rippka R."/>
            <person name="Tandeau De Marsac N."/>
            <person name="Huntemann M."/>
            <person name="Wei C.-L."/>
            <person name="Han J."/>
            <person name="Detter J.C."/>
            <person name="Han C."/>
            <person name="Tapia R."/>
            <person name="Davenport K."/>
            <person name="Daligault H."/>
            <person name="Erkkila T."/>
            <person name="Gu W."/>
            <person name="Munk A.C.C."/>
            <person name="Teshima H."/>
            <person name="Xu Y."/>
            <person name="Chain P."/>
            <person name="Chen A."/>
            <person name="Krypides N."/>
            <person name="Mavromatis K."/>
            <person name="Markowitz V."/>
            <person name="Szeto E."/>
            <person name="Ivanova N."/>
            <person name="Mikhailova N."/>
            <person name="Ovchinnikova G."/>
            <person name="Pagani I."/>
            <person name="Pati A."/>
            <person name="Goodwin L."/>
            <person name="Peters L."/>
            <person name="Pitluck S."/>
            <person name="Woyke T."/>
            <person name="Kerfeld C."/>
        </authorList>
    </citation>
    <scope>NUCLEOTIDE SEQUENCE [LARGE SCALE GENOMIC DNA]</scope>
    <source>
        <strain evidence="1 2">PCC 7112</strain>
    </source>
</reference>
<dbReference type="eggNOG" id="COG0510">
    <property type="taxonomic scope" value="Bacteria"/>
</dbReference>